<feature type="DNA-binding region" description="H-T-H motif" evidence="4">
    <location>
        <begin position="33"/>
        <end position="52"/>
    </location>
</feature>
<dbReference type="RefSeq" id="WP_149689272.1">
    <property type="nucleotide sequence ID" value="NZ_SDPQ02000002.1"/>
</dbReference>
<evidence type="ECO:0000313" key="7">
    <source>
        <dbReference type="Proteomes" id="UP000380867"/>
    </source>
</evidence>
<evidence type="ECO:0000259" key="5">
    <source>
        <dbReference type="PROSITE" id="PS50977"/>
    </source>
</evidence>
<keyword evidence="7" id="KW-1185">Reference proteome</keyword>
<dbReference type="PANTHER" id="PTHR47506:SF7">
    <property type="entry name" value="TRANSCRIPTIONAL REGULATORY PROTEIN"/>
    <property type="match status" value="1"/>
</dbReference>
<dbReference type="SUPFAM" id="SSF46689">
    <property type="entry name" value="Homeodomain-like"/>
    <property type="match status" value="1"/>
</dbReference>
<dbReference type="InterPro" id="IPR001647">
    <property type="entry name" value="HTH_TetR"/>
</dbReference>
<dbReference type="PRINTS" id="PR00455">
    <property type="entry name" value="HTHTETR"/>
</dbReference>
<dbReference type="PROSITE" id="PS50977">
    <property type="entry name" value="HTH_TETR_2"/>
    <property type="match status" value="1"/>
</dbReference>
<accession>A0A5M4FEP7</accession>
<evidence type="ECO:0000256" key="2">
    <source>
        <dbReference type="ARBA" id="ARBA00023125"/>
    </source>
</evidence>
<dbReference type="Gene3D" id="1.10.10.60">
    <property type="entry name" value="Homeodomain-like"/>
    <property type="match status" value="1"/>
</dbReference>
<dbReference type="InterPro" id="IPR036271">
    <property type="entry name" value="Tet_transcr_reg_TetR-rel_C_sf"/>
</dbReference>
<dbReference type="Pfam" id="PF00440">
    <property type="entry name" value="TetR_N"/>
    <property type="match status" value="1"/>
</dbReference>
<name>A0A5M4FEP7_9ACTN</name>
<gene>
    <name evidence="6" type="ORF">ESP70_010820</name>
</gene>
<dbReference type="SUPFAM" id="SSF48498">
    <property type="entry name" value="Tetracyclin repressor-like, C-terminal domain"/>
    <property type="match status" value="1"/>
</dbReference>
<keyword evidence="2 4" id="KW-0238">DNA-binding</keyword>
<proteinExistence type="predicted"/>
<dbReference type="PANTHER" id="PTHR47506">
    <property type="entry name" value="TRANSCRIPTIONAL REGULATORY PROTEIN"/>
    <property type="match status" value="1"/>
</dbReference>
<keyword evidence="3" id="KW-0804">Transcription</keyword>
<dbReference type="Gene3D" id="1.10.357.10">
    <property type="entry name" value="Tetracycline Repressor, domain 2"/>
    <property type="match status" value="1"/>
</dbReference>
<evidence type="ECO:0000256" key="1">
    <source>
        <dbReference type="ARBA" id="ARBA00023015"/>
    </source>
</evidence>
<dbReference type="EMBL" id="SDPQ02000002">
    <property type="protein sequence ID" value="KAA1397827.1"/>
    <property type="molecule type" value="Genomic_DNA"/>
</dbReference>
<reference evidence="6" key="1">
    <citation type="submission" date="2019-09" db="EMBL/GenBank/DDBJ databases">
        <authorList>
            <person name="Li J."/>
        </authorList>
    </citation>
    <scope>NUCLEOTIDE SEQUENCE [LARGE SCALE GENOMIC DNA]</scope>
    <source>
        <strain evidence="6">JCM 14732</strain>
    </source>
</reference>
<comment type="caution">
    <text evidence="6">The sequence shown here is derived from an EMBL/GenBank/DDBJ whole genome shotgun (WGS) entry which is preliminary data.</text>
</comment>
<dbReference type="OrthoDB" id="3235020at2"/>
<dbReference type="InterPro" id="IPR009057">
    <property type="entry name" value="Homeodomain-like_sf"/>
</dbReference>
<dbReference type="Proteomes" id="UP000380867">
    <property type="component" value="Unassembled WGS sequence"/>
</dbReference>
<dbReference type="GO" id="GO:0003677">
    <property type="term" value="F:DNA binding"/>
    <property type="evidence" value="ECO:0007669"/>
    <property type="project" value="UniProtKB-UniRule"/>
</dbReference>
<protein>
    <submittedName>
        <fullName evidence="6">TetR/AcrR family transcriptional regulator</fullName>
    </submittedName>
</protein>
<evidence type="ECO:0000313" key="6">
    <source>
        <dbReference type="EMBL" id="KAA1397827.1"/>
    </source>
</evidence>
<evidence type="ECO:0000256" key="3">
    <source>
        <dbReference type="ARBA" id="ARBA00023163"/>
    </source>
</evidence>
<feature type="domain" description="HTH tetR-type" evidence="5">
    <location>
        <begin position="10"/>
        <end position="70"/>
    </location>
</feature>
<dbReference type="AlphaFoldDB" id="A0A5M4FEP7"/>
<keyword evidence="1" id="KW-0805">Transcription regulation</keyword>
<evidence type="ECO:0000256" key="4">
    <source>
        <dbReference type="PROSITE-ProRule" id="PRU00335"/>
    </source>
</evidence>
<sequence>MARYGKEHKDITRRRIIDAASKRFKQDGFDGSGVATLMSDAGLTNGAFYAHFESKDDLVATVVHEELSRQAASFSDLKLGRDGLQDFVREYLSTKHRDHPDVGCPSAALLDEIGRSSAAAKQAYTVGAKAILKEIASRLSPHDPDAAQGTALNLFTMMIGTMQLARALSDRRLSKTVLENGAQSALAMIAADQRT</sequence>
<organism evidence="6 7">
    <name type="scientific">Aeromicrobium ginsengisoli</name>
    <dbReference type="NCBI Taxonomy" id="363867"/>
    <lineage>
        <taxon>Bacteria</taxon>
        <taxon>Bacillati</taxon>
        <taxon>Actinomycetota</taxon>
        <taxon>Actinomycetes</taxon>
        <taxon>Propionibacteriales</taxon>
        <taxon>Nocardioidaceae</taxon>
        <taxon>Aeromicrobium</taxon>
    </lineage>
</organism>